<evidence type="ECO:0000256" key="5">
    <source>
        <dbReference type="ARBA" id="ARBA00023004"/>
    </source>
</evidence>
<evidence type="ECO:0000256" key="8">
    <source>
        <dbReference type="ARBA" id="ARBA00029586"/>
    </source>
</evidence>
<dbReference type="InterPro" id="IPR036922">
    <property type="entry name" value="Rieske_2Fe-2S_sf"/>
</dbReference>
<keyword evidence="6" id="KW-0411">Iron-sulfur</keyword>
<evidence type="ECO:0000256" key="9">
    <source>
        <dbReference type="ARBA" id="ARBA00034078"/>
    </source>
</evidence>
<evidence type="ECO:0000256" key="11">
    <source>
        <dbReference type="SAM" id="SignalP"/>
    </source>
</evidence>
<accession>A0ABP7FMI8</accession>
<dbReference type="PROSITE" id="PS51318">
    <property type="entry name" value="TAT"/>
    <property type="match status" value="1"/>
</dbReference>
<gene>
    <name evidence="13" type="ORF">GCM10023082_45470</name>
</gene>
<evidence type="ECO:0000313" key="13">
    <source>
        <dbReference type="EMBL" id="GAA3743608.1"/>
    </source>
</evidence>
<comment type="function">
    <text evidence="1">Iron-sulfur subunit of the cytochrome bc1 complex, an essential component of the respiratory electron transport chain required for ATP synthesis. The bc1 complex catalyzes the oxidation of menaquinol and the reduction of cytochrome c in the respiratory chain. The bc1 complex operates through a Q-cycle mechanism that couples electron transfer to generation of the proton gradient that drives ATP synthesis.</text>
</comment>
<dbReference type="Proteomes" id="UP001499884">
    <property type="component" value="Unassembled WGS sequence"/>
</dbReference>
<dbReference type="Gene3D" id="2.102.10.10">
    <property type="entry name" value="Rieske [2Fe-2S] iron-sulphur domain"/>
    <property type="match status" value="1"/>
</dbReference>
<evidence type="ECO:0000256" key="4">
    <source>
        <dbReference type="ARBA" id="ARBA00022723"/>
    </source>
</evidence>
<feature type="chain" id="PRO_5045707065" description="Cytochrome bc1 complex Rieske iron-sulfur subunit" evidence="11">
    <location>
        <begin position="31"/>
        <end position="152"/>
    </location>
</feature>
<dbReference type="EMBL" id="BAABEP010000036">
    <property type="protein sequence ID" value="GAA3743608.1"/>
    <property type="molecule type" value="Genomic_DNA"/>
</dbReference>
<dbReference type="SUPFAM" id="SSF50022">
    <property type="entry name" value="ISP domain"/>
    <property type="match status" value="1"/>
</dbReference>
<proteinExistence type="predicted"/>
<evidence type="ECO:0000256" key="2">
    <source>
        <dbReference type="ARBA" id="ARBA00015816"/>
    </source>
</evidence>
<dbReference type="PANTHER" id="PTHR10134">
    <property type="entry name" value="CYTOCHROME B-C1 COMPLEX SUBUNIT RIESKE, MITOCHONDRIAL"/>
    <property type="match status" value="1"/>
</dbReference>
<dbReference type="InterPro" id="IPR006311">
    <property type="entry name" value="TAT_signal"/>
</dbReference>
<sequence>MPGLPARTARRRAVLRGAAAAGATALGAAACGPGGRPAASPTPTAPVDLGPPDAVPVGGARLYRDDRVVVYREADDTYKAFSAVCTHQGCVLTKVVRTTGECPCHGSRFDVTTGKVVRGPAQAPLPPVPVRAEGGRLVAGPEGKGAKAADGA</sequence>
<evidence type="ECO:0000313" key="14">
    <source>
        <dbReference type="Proteomes" id="UP001499884"/>
    </source>
</evidence>
<dbReference type="RefSeq" id="WP_345650549.1">
    <property type="nucleotide sequence ID" value="NZ_BAABEP010000036.1"/>
</dbReference>
<dbReference type="InterPro" id="IPR014349">
    <property type="entry name" value="Rieske_Fe-S_prot"/>
</dbReference>
<evidence type="ECO:0000256" key="1">
    <source>
        <dbReference type="ARBA" id="ARBA00002494"/>
    </source>
</evidence>
<keyword evidence="4" id="KW-0479">Metal-binding</keyword>
<feature type="region of interest" description="Disordered" evidence="10">
    <location>
        <begin position="31"/>
        <end position="53"/>
    </location>
</feature>
<dbReference type="InterPro" id="IPR017941">
    <property type="entry name" value="Rieske_2Fe-2S"/>
</dbReference>
<feature type="signal peptide" evidence="11">
    <location>
        <begin position="1"/>
        <end position="30"/>
    </location>
</feature>
<protein>
    <recommendedName>
        <fullName evidence="2">Cytochrome bc1 complex Rieske iron-sulfur subunit</fullName>
    </recommendedName>
    <alternativeName>
        <fullName evidence="8">Cytochrome bc1 reductase complex subunit QcrA</fullName>
    </alternativeName>
</protein>
<feature type="domain" description="Rieske" evidence="12">
    <location>
        <begin position="46"/>
        <end position="139"/>
    </location>
</feature>
<keyword evidence="11" id="KW-0732">Signal</keyword>
<dbReference type="CDD" id="cd03467">
    <property type="entry name" value="Rieske"/>
    <property type="match status" value="1"/>
</dbReference>
<organism evidence="13 14">
    <name type="scientific">Streptomyces tremellae</name>
    <dbReference type="NCBI Taxonomy" id="1124239"/>
    <lineage>
        <taxon>Bacteria</taxon>
        <taxon>Bacillati</taxon>
        <taxon>Actinomycetota</taxon>
        <taxon>Actinomycetes</taxon>
        <taxon>Kitasatosporales</taxon>
        <taxon>Streptomycetaceae</taxon>
        <taxon>Streptomyces</taxon>
    </lineage>
</organism>
<reference evidence="14" key="1">
    <citation type="journal article" date="2019" name="Int. J. Syst. Evol. Microbiol.">
        <title>The Global Catalogue of Microorganisms (GCM) 10K type strain sequencing project: providing services to taxonomists for standard genome sequencing and annotation.</title>
        <authorList>
            <consortium name="The Broad Institute Genomics Platform"/>
            <consortium name="The Broad Institute Genome Sequencing Center for Infectious Disease"/>
            <person name="Wu L."/>
            <person name="Ma J."/>
        </authorList>
    </citation>
    <scope>NUCLEOTIDE SEQUENCE [LARGE SCALE GENOMIC DNA]</scope>
    <source>
        <strain evidence="14">JCM 30846</strain>
    </source>
</reference>
<comment type="caution">
    <text evidence="13">The sequence shown here is derived from an EMBL/GenBank/DDBJ whole genome shotgun (WGS) entry which is preliminary data.</text>
</comment>
<keyword evidence="7" id="KW-1015">Disulfide bond</keyword>
<dbReference type="PRINTS" id="PR00162">
    <property type="entry name" value="RIESKE"/>
</dbReference>
<comment type="cofactor">
    <cofactor evidence="9">
        <name>[2Fe-2S] cluster</name>
        <dbReference type="ChEBI" id="CHEBI:190135"/>
    </cofactor>
</comment>
<dbReference type="PROSITE" id="PS51296">
    <property type="entry name" value="RIESKE"/>
    <property type="match status" value="1"/>
</dbReference>
<evidence type="ECO:0000259" key="12">
    <source>
        <dbReference type="PROSITE" id="PS51296"/>
    </source>
</evidence>
<keyword evidence="5" id="KW-0408">Iron</keyword>
<evidence type="ECO:0000256" key="6">
    <source>
        <dbReference type="ARBA" id="ARBA00023014"/>
    </source>
</evidence>
<dbReference type="Pfam" id="PF00355">
    <property type="entry name" value="Rieske"/>
    <property type="match status" value="1"/>
</dbReference>
<evidence type="ECO:0000256" key="3">
    <source>
        <dbReference type="ARBA" id="ARBA00022714"/>
    </source>
</evidence>
<dbReference type="InterPro" id="IPR005805">
    <property type="entry name" value="Rieske_Fe-S_prot_C"/>
</dbReference>
<name>A0ABP7FMI8_9ACTN</name>
<feature type="region of interest" description="Disordered" evidence="10">
    <location>
        <begin position="120"/>
        <end position="152"/>
    </location>
</feature>
<keyword evidence="3" id="KW-0001">2Fe-2S</keyword>
<keyword evidence="14" id="KW-1185">Reference proteome</keyword>
<dbReference type="PROSITE" id="PS51257">
    <property type="entry name" value="PROKAR_LIPOPROTEIN"/>
    <property type="match status" value="1"/>
</dbReference>
<evidence type="ECO:0000256" key="7">
    <source>
        <dbReference type="ARBA" id="ARBA00023157"/>
    </source>
</evidence>
<evidence type="ECO:0000256" key="10">
    <source>
        <dbReference type="SAM" id="MobiDB-lite"/>
    </source>
</evidence>